<feature type="DNA-binding region" description="H-T-H motif" evidence="2">
    <location>
        <begin position="40"/>
        <end position="59"/>
    </location>
</feature>
<evidence type="ECO:0000313" key="5">
    <source>
        <dbReference type="Proteomes" id="UP001432128"/>
    </source>
</evidence>
<evidence type="ECO:0000256" key="1">
    <source>
        <dbReference type="ARBA" id="ARBA00023125"/>
    </source>
</evidence>
<keyword evidence="5" id="KW-1185">Reference proteome</keyword>
<dbReference type="Pfam" id="PF21306">
    <property type="entry name" value="TetR_C_40"/>
    <property type="match status" value="1"/>
</dbReference>
<dbReference type="InterPro" id="IPR049513">
    <property type="entry name" value="TetR_C_40"/>
</dbReference>
<organism evidence="4 5">
    <name type="scientific">Williamsia herbipolensis</name>
    <dbReference type="NCBI Taxonomy" id="1603258"/>
    <lineage>
        <taxon>Bacteria</taxon>
        <taxon>Bacillati</taxon>
        <taxon>Actinomycetota</taxon>
        <taxon>Actinomycetes</taxon>
        <taxon>Mycobacteriales</taxon>
        <taxon>Nocardiaceae</taxon>
        <taxon>Williamsia</taxon>
    </lineage>
</organism>
<dbReference type="PROSITE" id="PS50977">
    <property type="entry name" value="HTH_TETR_2"/>
    <property type="match status" value="1"/>
</dbReference>
<dbReference type="KEGG" id="whr:OG579_15265"/>
<feature type="domain" description="HTH tetR-type" evidence="3">
    <location>
        <begin position="17"/>
        <end position="77"/>
    </location>
</feature>
<dbReference type="EMBL" id="CP108021">
    <property type="protein sequence ID" value="WUM19076.1"/>
    <property type="molecule type" value="Genomic_DNA"/>
</dbReference>
<dbReference type="GO" id="GO:0003677">
    <property type="term" value="F:DNA binding"/>
    <property type="evidence" value="ECO:0007669"/>
    <property type="project" value="UniProtKB-UniRule"/>
</dbReference>
<evidence type="ECO:0000259" key="3">
    <source>
        <dbReference type="PROSITE" id="PS50977"/>
    </source>
</evidence>
<dbReference type="InterPro" id="IPR009057">
    <property type="entry name" value="Homeodomain-like_sf"/>
</dbReference>
<proteinExistence type="predicted"/>
<dbReference type="InterPro" id="IPR023772">
    <property type="entry name" value="DNA-bd_HTH_TetR-type_CS"/>
</dbReference>
<gene>
    <name evidence="4" type="ORF">OG579_15265</name>
</gene>
<dbReference type="AlphaFoldDB" id="A0AAU4JZ58"/>
<dbReference type="Gene3D" id="1.10.357.10">
    <property type="entry name" value="Tetracycline Repressor, domain 2"/>
    <property type="match status" value="1"/>
</dbReference>
<protein>
    <submittedName>
        <fullName evidence="4">TetR/AcrR family transcriptional regulator</fullName>
    </submittedName>
</protein>
<dbReference type="InterPro" id="IPR001647">
    <property type="entry name" value="HTH_TetR"/>
</dbReference>
<dbReference type="SUPFAM" id="SSF46689">
    <property type="entry name" value="Homeodomain-like"/>
    <property type="match status" value="1"/>
</dbReference>
<evidence type="ECO:0000256" key="2">
    <source>
        <dbReference type="PROSITE-ProRule" id="PRU00335"/>
    </source>
</evidence>
<dbReference type="PANTHER" id="PTHR43479:SF11">
    <property type="entry name" value="ACREF_ENVCD OPERON REPRESSOR-RELATED"/>
    <property type="match status" value="1"/>
</dbReference>
<dbReference type="Proteomes" id="UP001432128">
    <property type="component" value="Chromosome"/>
</dbReference>
<dbReference type="PROSITE" id="PS01081">
    <property type="entry name" value="HTH_TETR_1"/>
    <property type="match status" value="1"/>
</dbReference>
<accession>A0AAU4JZ58</accession>
<evidence type="ECO:0000313" key="4">
    <source>
        <dbReference type="EMBL" id="WUM19076.1"/>
    </source>
</evidence>
<dbReference type="Pfam" id="PF00440">
    <property type="entry name" value="TetR_N"/>
    <property type="match status" value="1"/>
</dbReference>
<dbReference type="RefSeq" id="WP_328856642.1">
    <property type="nucleotide sequence ID" value="NZ_CP108021.1"/>
</dbReference>
<dbReference type="InterPro" id="IPR050624">
    <property type="entry name" value="HTH-type_Tx_Regulator"/>
</dbReference>
<keyword evidence="1 2" id="KW-0238">DNA-binding</keyword>
<reference evidence="4 5" key="1">
    <citation type="submission" date="2022-10" db="EMBL/GenBank/DDBJ databases">
        <title>The complete genomes of actinobacterial strains from the NBC collection.</title>
        <authorList>
            <person name="Joergensen T.S."/>
            <person name="Alvarez Arevalo M."/>
            <person name="Sterndorff E.B."/>
            <person name="Faurdal D."/>
            <person name="Vuksanovic O."/>
            <person name="Mourched A.-S."/>
            <person name="Charusanti P."/>
            <person name="Shaw S."/>
            <person name="Blin K."/>
            <person name="Weber T."/>
        </authorList>
    </citation>
    <scope>NUCLEOTIDE SEQUENCE [LARGE SCALE GENOMIC DNA]</scope>
    <source>
        <strain evidence="4 5">NBC_00319</strain>
    </source>
</reference>
<dbReference type="PANTHER" id="PTHR43479">
    <property type="entry name" value="ACREF/ENVCD OPERON REPRESSOR-RELATED"/>
    <property type="match status" value="1"/>
</dbReference>
<sequence>MDRSSTPAGNRLDRRKARTRGALIDAACQLMATPKGMEASISEITELADVGLGSFYNHFTSKSELFDAAIGTTLELHGRLFDEVTAGLDDPAEVFAAGVRMSVRLRMSHPRMASMMSQVGFRYLDSADGLAPRALRDLKVAVISGRLDVNDFAMALACTAGALLGCLHMLEHNQTLDTNTAADDLAANLLRMFGLSKADATEVSRRPLIEPVVPPGLGGSSD</sequence>
<name>A0AAU4JZ58_9NOCA</name>